<gene>
    <name evidence="2" type="ORF">QYF61_001072</name>
</gene>
<comment type="caution">
    <text evidence="2">The sequence shown here is derived from an EMBL/GenBank/DDBJ whole genome shotgun (WGS) entry which is preliminary data.</text>
</comment>
<organism evidence="2 3">
    <name type="scientific">Mycteria americana</name>
    <name type="common">Wood stork</name>
    <dbReference type="NCBI Taxonomy" id="33587"/>
    <lineage>
        <taxon>Eukaryota</taxon>
        <taxon>Metazoa</taxon>
        <taxon>Chordata</taxon>
        <taxon>Craniata</taxon>
        <taxon>Vertebrata</taxon>
        <taxon>Euteleostomi</taxon>
        <taxon>Archelosauria</taxon>
        <taxon>Archosauria</taxon>
        <taxon>Dinosauria</taxon>
        <taxon>Saurischia</taxon>
        <taxon>Theropoda</taxon>
        <taxon>Coelurosauria</taxon>
        <taxon>Aves</taxon>
        <taxon>Neognathae</taxon>
        <taxon>Neoaves</taxon>
        <taxon>Aequornithes</taxon>
        <taxon>Ciconiiformes</taxon>
        <taxon>Ciconiidae</taxon>
        <taxon>Mycteria</taxon>
    </lineage>
</organism>
<dbReference type="AlphaFoldDB" id="A0AAN7RGT5"/>
<protein>
    <submittedName>
        <fullName evidence="2">Uncharacterized protein</fullName>
    </submittedName>
</protein>
<keyword evidence="3" id="KW-1185">Reference proteome</keyword>
<accession>A0AAN7RGT5</accession>
<feature type="region of interest" description="Disordered" evidence="1">
    <location>
        <begin position="397"/>
        <end position="446"/>
    </location>
</feature>
<sequence length="446" mass="47998">MGHNFSGQPVPMSHHPHCKKCLPYVQSKSTLFQFKTVDSCPVTTGLILKGRNKVSLQPSLLQAEQPQLSQPFFVGEVHVFLVLGTPELDAVLQVGSHERGVEGENRLPRPAGHASFDAAQDTIGFLGCECTLPAHVQFFIHQYPQVLLCRAALNAFITQSVLILGTAPTQVQDLALGLVELHEVRTGLLLQPVKVPLDGIPSLRHVNCTTQLGVIRNLAEGALNPTMSLMKILNSIGPTIQPIPYPSNSPSIKPISLQLRGKNVVGDRAKGLTEVQAWCRDHFPGEPVPVTDHPLSEEPFPYVQSELPLTQLHSISPCPIAGHQREEISTSPSAAPLEEAVGCDEVTPQPSLLQAEQAKQCDAMAANEDLAPPHAAAPCHGRVTREAGLDQCRPRVRPGLVQRHPTASLGGPAPASTRPRRPKAGRQRATGPGQMAMDRGARGAVR</sequence>
<dbReference type="EMBL" id="JAUNZN010000044">
    <property type="protein sequence ID" value="KAK4806149.1"/>
    <property type="molecule type" value="Genomic_DNA"/>
</dbReference>
<name>A0AAN7RGT5_MYCAM</name>
<evidence type="ECO:0000313" key="3">
    <source>
        <dbReference type="Proteomes" id="UP001333110"/>
    </source>
</evidence>
<dbReference type="Proteomes" id="UP001333110">
    <property type="component" value="Unassembled WGS sequence"/>
</dbReference>
<evidence type="ECO:0000313" key="2">
    <source>
        <dbReference type="EMBL" id="KAK4806149.1"/>
    </source>
</evidence>
<reference evidence="2 3" key="1">
    <citation type="journal article" date="2023" name="J. Hered.">
        <title>Chromosome-level genome of the wood stork (Mycteria americana) provides insight into avian chromosome evolution.</title>
        <authorList>
            <person name="Flamio R. Jr."/>
            <person name="Ramstad K.M."/>
        </authorList>
    </citation>
    <scope>NUCLEOTIDE SEQUENCE [LARGE SCALE GENOMIC DNA]</scope>
    <source>
        <strain evidence="2">JAX WOST 10</strain>
    </source>
</reference>
<proteinExistence type="predicted"/>
<evidence type="ECO:0000256" key="1">
    <source>
        <dbReference type="SAM" id="MobiDB-lite"/>
    </source>
</evidence>